<name>A0A7Y0FKP9_9BACT</name>
<keyword evidence="3" id="KW-1133">Transmembrane helix</keyword>
<dbReference type="Proteomes" id="UP000559626">
    <property type="component" value="Unassembled WGS sequence"/>
</dbReference>
<protein>
    <submittedName>
        <fullName evidence="7">TonB family protein</fullName>
    </submittedName>
</protein>
<dbReference type="RefSeq" id="WP_169529270.1">
    <property type="nucleotide sequence ID" value="NZ_JABBGH010000001.1"/>
</dbReference>
<keyword evidence="2" id="KW-0812">Transmembrane</keyword>
<accession>A0A7Y0FKP9</accession>
<evidence type="ECO:0000259" key="6">
    <source>
        <dbReference type="PROSITE" id="PS52015"/>
    </source>
</evidence>
<dbReference type="SUPFAM" id="SSF74653">
    <property type="entry name" value="TolA/TonB C-terminal domain"/>
    <property type="match status" value="1"/>
</dbReference>
<keyword evidence="4" id="KW-0472">Membrane</keyword>
<organism evidence="7 8">
    <name type="scientific">Hymenobacter polaris</name>
    <dbReference type="NCBI Taxonomy" id="2682546"/>
    <lineage>
        <taxon>Bacteria</taxon>
        <taxon>Pseudomonadati</taxon>
        <taxon>Bacteroidota</taxon>
        <taxon>Cytophagia</taxon>
        <taxon>Cytophagales</taxon>
        <taxon>Hymenobacteraceae</taxon>
        <taxon>Hymenobacter</taxon>
    </lineage>
</organism>
<keyword evidence="8" id="KW-1185">Reference proteome</keyword>
<feature type="chain" id="PRO_5030511821" evidence="5">
    <location>
        <begin position="21"/>
        <end position="147"/>
    </location>
</feature>
<dbReference type="InterPro" id="IPR037682">
    <property type="entry name" value="TonB_C"/>
</dbReference>
<dbReference type="PROSITE" id="PS52015">
    <property type="entry name" value="TONB_CTD"/>
    <property type="match status" value="1"/>
</dbReference>
<reference evidence="7 8" key="1">
    <citation type="submission" date="2020-04" db="EMBL/GenBank/DDBJ databases">
        <title>Hymenobacter polaris sp. nov., isolated from Arctic soil.</title>
        <authorList>
            <person name="Dahal R.H."/>
        </authorList>
    </citation>
    <scope>NUCLEOTIDE SEQUENCE [LARGE SCALE GENOMIC DNA]</scope>
    <source>
        <strain evidence="7 8">RP-2-7</strain>
    </source>
</reference>
<keyword evidence="5" id="KW-0732">Signal</keyword>
<sequence>MKKSLFTLLALAGLATAAQAQTTPAPAPGATASKSIGTIVRPTEALPVAAYYEGGQEALYAFLAQEVKYPALAYRTRQQGRCLLDFTLNADGSLSNVRVLVNPGGGIGDEATRLLRLIKFKRPDNPIILKMPMDFKISRPTSNTTQN</sequence>
<dbReference type="AlphaFoldDB" id="A0A7Y0FKP9"/>
<dbReference type="Gene3D" id="3.30.1150.10">
    <property type="match status" value="1"/>
</dbReference>
<gene>
    <name evidence="7" type="ORF">HHL22_01875</name>
</gene>
<evidence type="ECO:0000313" key="7">
    <source>
        <dbReference type="EMBL" id="NML63942.1"/>
    </source>
</evidence>
<evidence type="ECO:0000313" key="8">
    <source>
        <dbReference type="Proteomes" id="UP000559626"/>
    </source>
</evidence>
<evidence type="ECO:0000256" key="2">
    <source>
        <dbReference type="ARBA" id="ARBA00022692"/>
    </source>
</evidence>
<evidence type="ECO:0000256" key="5">
    <source>
        <dbReference type="SAM" id="SignalP"/>
    </source>
</evidence>
<comment type="subcellular location">
    <subcellularLocation>
        <location evidence="1">Membrane</location>
        <topology evidence="1">Single-pass membrane protein</topology>
    </subcellularLocation>
</comment>
<dbReference type="InterPro" id="IPR006260">
    <property type="entry name" value="TonB/TolA_C"/>
</dbReference>
<dbReference type="GO" id="GO:0055085">
    <property type="term" value="P:transmembrane transport"/>
    <property type="evidence" value="ECO:0007669"/>
    <property type="project" value="InterPro"/>
</dbReference>
<dbReference type="EMBL" id="JABBGH010000001">
    <property type="protein sequence ID" value="NML63942.1"/>
    <property type="molecule type" value="Genomic_DNA"/>
</dbReference>
<comment type="caution">
    <text evidence="7">The sequence shown here is derived from an EMBL/GenBank/DDBJ whole genome shotgun (WGS) entry which is preliminary data.</text>
</comment>
<evidence type="ECO:0000256" key="3">
    <source>
        <dbReference type="ARBA" id="ARBA00022989"/>
    </source>
</evidence>
<feature type="signal peptide" evidence="5">
    <location>
        <begin position="1"/>
        <end position="20"/>
    </location>
</feature>
<evidence type="ECO:0000256" key="1">
    <source>
        <dbReference type="ARBA" id="ARBA00004167"/>
    </source>
</evidence>
<dbReference type="Pfam" id="PF03544">
    <property type="entry name" value="TonB_C"/>
    <property type="match status" value="1"/>
</dbReference>
<proteinExistence type="predicted"/>
<dbReference type="NCBIfam" id="TIGR01352">
    <property type="entry name" value="tonB_Cterm"/>
    <property type="match status" value="1"/>
</dbReference>
<evidence type="ECO:0000256" key="4">
    <source>
        <dbReference type="ARBA" id="ARBA00023136"/>
    </source>
</evidence>
<dbReference type="GO" id="GO:0016020">
    <property type="term" value="C:membrane"/>
    <property type="evidence" value="ECO:0007669"/>
    <property type="project" value="UniProtKB-SubCell"/>
</dbReference>
<feature type="domain" description="TonB C-terminal" evidence="6">
    <location>
        <begin position="54"/>
        <end position="147"/>
    </location>
</feature>